<gene>
    <name evidence="6" type="ORF">JX265_011634</name>
</gene>
<evidence type="ECO:0000256" key="2">
    <source>
        <dbReference type="ARBA" id="ARBA00022630"/>
    </source>
</evidence>
<dbReference type="GO" id="GO:0016709">
    <property type="term" value="F:oxidoreductase activity, acting on paired donors, with incorporation or reduction of molecular oxygen, NAD(P)H as one donor, and incorporation of one atom of oxygen"/>
    <property type="evidence" value="ECO:0007669"/>
    <property type="project" value="UniProtKB-ARBA"/>
</dbReference>
<proteinExistence type="predicted"/>
<dbReference type="GO" id="GO:0071949">
    <property type="term" value="F:FAD binding"/>
    <property type="evidence" value="ECO:0007669"/>
    <property type="project" value="InterPro"/>
</dbReference>
<organism evidence="6 7">
    <name type="scientific">Neoarthrinium moseri</name>
    <dbReference type="NCBI Taxonomy" id="1658444"/>
    <lineage>
        <taxon>Eukaryota</taxon>
        <taxon>Fungi</taxon>
        <taxon>Dikarya</taxon>
        <taxon>Ascomycota</taxon>
        <taxon>Pezizomycotina</taxon>
        <taxon>Sordariomycetes</taxon>
        <taxon>Xylariomycetidae</taxon>
        <taxon>Amphisphaeriales</taxon>
        <taxon>Apiosporaceae</taxon>
        <taxon>Neoarthrinium</taxon>
    </lineage>
</organism>
<dbReference type="PANTHER" id="PTHR43004">
    <property type="entry name" value="TRK SYSTEM POTASSIUM UPTAKE PROTEIN"/>
    <property type="match status" value="1"/>
</dbReference>
<keyword evidence="7" id="KW-1185">Reference proteome</keyword>
<evidence type="ECO:0000259" key="5">
    <source>
        <dbReference type="Pfam" id="PF01494"/>
    </source>
</evidence>
<dbReference type="SUPFAM" id="SSF51905">
    <property type="entry name" value="FAD/NAD(P)-binding domain"/>
    <property type="match status" value="1"/>
</dbReference>
<reference evidence="6" key="1">
    <citation type="submission" date="2021-03" db="EMBL/GenBank/DDBJ databases">
        <title>Revisited historic fungal species revealed as producer of novel bioactive compounds through whole genome sequencing and comparative genomics.</title>
        <authorList>
            <person name="Vignolle G.A."/>
            <person name="Hochenegger N."/>
            <person name="Mach R.L."/>
            <person name="Mach-Aigner A.R."/>
            <person name="Javad Rahimi M."/>
            <person name="Salim K.A."/>
            <person name="Chan C.M."/>
            <person name="Lim L.B.L."/>
            <person name="Cai F."/>
            <person name="Druzhinina I.S."/>
            <person name="U'Ren J.M."/>
            <person name="Derntl C."/>
        </authorList>
    </citation>
    <scope>NUCLEOTIDE SEQUENCE</scope>
    <source>
        <strain evidence="6">TUCIM 5799</strain>
    </source>
</reference>
<dbReference type="PANTHER" id="PTHR43004:SF8">
    <property type="entry name" value="FAD-BINDING DOMAIN-CONTAINING PROTEIN-RELATED"/>
    <property type="match status" value="1"/>
</dbReference>
<keyword evidence="3" id="KW-0274">FAD</keyword>
<keyword evidence="4" id="KW-0560">Oxidoreductase</keyword>
<dbReference type="Gene3D" id="3.30.9.10">
    <property type="entry name" value="D-Amino Acid Oxidase, subunit A, domain 2"/>
    <property type="match status" value="1"/>
</dbReference>
<dbReference type="EMBL" id="JAFIMR010000044">
    <property type="protein sequence ID" value="KAI1856387.1"/>
    <property type="molecule type" value="Genomic_DNA"/>
</dbReference>
<dbReference type="Pfam" id="PF01494">
    <property type="entry name" value="FAD_binding_3"/>
    <property type="match status" value="1"/>
</dbReference>
<comment type="caution">
    <text evidence="6">The sequence shown here is derived from an EMBL/GenBank/DDBJ whole genome shotgun (WGS) entry which is preliminary data.</text>
</comment>
<protein>
    <recommendedName>
        <fullName evidence="5">FAD-binding domain-containing protein</fullName>
    </recommendedName>
</protein>
<evidence type="ECO:0000256" key="1">
    <source>
        <dbReference type="ARBA" id="ARBA00005179"/>
    </source>
</evidence>
<feature type="domain" description="FAD-binding" evidence="5">
    <location>
        <begin position="17"/>
        <end position="224"/>
    </location>
</feature>
<dbReference type="InterPro" id="IPR050641">
    <property type="entry name" value="RIFMO-like"/>
</dbReference>
<sequence>MAGEEFARLYSWGHDPQRKGDYETASPCNPADVPQTLLEPILIKYATNHGFKVRFNTAFVNFDYSDDLKPITATLSDSLTGQEYQIKAKYLFGADGAQSRVVKQLGLPLKCKPGQGVAINVLVKADLSHLVETRMGNLHWVMQPDRDHPEHGWMCIVRMVKPWHEWMFILLPDPKADLTMRPTNADYEKRVREIIGDDTPTEILGVSRWYINEIVAERYSDGNIHERQPVGESIVTRANQSFRNHSKVWDSMGATKSDLAERQSCFGELTEPGEEGFRRRQAFQKAIKGTMEEFHALGTEMGQRYTGAGVFTADELRPFELTGRASKNPSLYYEPNTYPGSRLPHVWLNKAVPTTATSTIDIAGRGNFVLLTGIGGDAWKEAARRISSDLNVPLEAHSIGFRQDWEDFYFEWERLRGVEESGAVLIRPDRVVAWRAEKVMGDVEECLQKLQAVLISILHLT</sequence>
<dbReference type="Pfam" id="PF21274">
    <property type="entry name" value="Rng_hyd_C"/>
    <property type="match status" value="1"/>
</dbReference>
<dbReference type="AlphaFoldDB" id="A0A9Q0AKI3"/>
<accession>A0A9Q0AKI3</accession>
<keyword evidence="2" id="KW-0285">Flavoprotein</keyword>
<dbReference type="Gene3D" id="3.40.30.120">
    <property type="match status" value="1"/>
</dbReference>
<name>A0A9Q0AKI3_9PEZI</name>
<evidence type="ECO:0000256" key="4">
    <source>
        <dbReference type="ARBA" id="ARBA00023002"/>
    </source>
</evidence>
<dbReference type="Proteomes" id="UP000829685">
    <property type="component" value="Unassembled WGS sequence"/>
</dbReference>
<evidence type="ECO:0000313" key="6">
    <source>
        <dbReference type="EMBL" id="KAI1856387.1"/>
    </source>
</evidence>
<dbReference type="InterPro" id="IPR002938">
    <property type="entry name" value="FAD-bd"/>
</dbReference>
<comment type="pathway">
    <text evidence="1">Secondary metabolite biosynthesis.</text>
</comment>
<evidence type="ECO:0000313" key="7">
    <source>
        <dbReference type="Proteomes" id="UP000829685"/>
    </source>
</evidence>
<dbReference type="InterPro" id="IPR036188">
    <property type="entry name" value="FAD/NAD-bd_sf"/>
</dbReference>
<evidence type="ECO:0000256" key="3">
    <source>
        <dbReference type="ARBA" id="ARBA00022827"/>
    </source>
</evidence>
<dbReference type="Gene3D" id="3.50.50.60">
    <property type="entry name" value="FAD/NAD(P)-binding domain"/>
    <property type="match status" value="1"/>
</dbReference>